<evidence type="ECO:0000259" key="6">
    <source>
        <dbReference type="Pfam" id="PF00877"/>
    </source>
</evidence>
<dbReference type="Gene3D" id="3.90.1720.10">
    <property type="entry name" value="endopeptidase domain like (from Nostoc punctiforme)"/>
    <property type="match status" value="1"/>
</dbReference>
<gene>
    <name evidence="7" type="ORF">CMUC_1330</name>
</gene>
<dbReference type="SUPFAM" id="SSF54001">
    <property type="entry name" value="Cysteine proteinases"/>
    <property type="match status" value="1"/>
</dbReference>
<evidence type="ECO:0000256" key="5">
    <source>
        <dbReference type="SAM" id="SignalP"/>
    </source>
</evidence>
<dbReference type="RefSeq" id="WP_034967127.1">
    <property type="nucleotide sequence ID" value="NZ_CP012542.1"/>
</dbReference>
<keyword evidence="4" id="KW-0788">Thiol protease</keyword>
<evidence type="ECO:0000256" key="1">
    <source>
        <dbReference type="ARBA" id="ARBA00007074"/>
    </source>
</evidence>
<evidence type="ECO:0000256" key="4">
    <source>
        <dbReference type="ARBA" id="ARBA00022807"/>
    </source>
</evidence>
<keyword evidence="8" id="KW-1185">Reference proteome</keyword>
<accession>A0A6G5QHJ6</accession>
<feature type="domain" description="NlpC/P60" evidence="6">
    <location>
        <begin position="63"/>
        <end position="151"/>
    </location>
</feature>
<dbReference type="GO" id="GO:0006508">
    <property type="term" value="P:proteolysis"/>
    <property type="evidence" value="ECO:0007669"/>
    <property type="project" value="UniProtKB-KW"/>
</dbReference>
<reference evidence="7 8" key="1">
    <citation type="submission" date="2016-07" db="EMBL/GenBank/DDBJ databases">
        <title>Comparative genomics of the Campylobacter concisus group.</title>
        <authorList>
            <person name="Miller W.G."/>
            <person name="Yee E."/>
            <person name="Chapman M.H."/>
            <person name="Huynh S."/>
            <person name="Bono J.L."/>
            <person name="On S.L.W."/>
            <person name="StLeger J."/>
            <person name="Foster G."/>
            <person name="Parker C.T."/>
        </authorList>
    </citation>
    <scope>NUCLEOTIDE SEQUENCE [LARGE SCALE GENOMIC DNA]</scope>
    <source>
        <strain evidence="7 8">CCUG 21559</strain>
    </source>
</reference>
<dbReference type="GO" id="GO:0008234">
    <property type="term" value="F:cysteine-type peptidase activity"/>
    <property type="evidence" value="ECO:0007669"/>
    <property type="project" value="UniProtKB-KW"/>
</dbReference>
<proteinExistence type="inferred from homology"/>
<protein>
    <submittedName>
        <fullName evidence="7">Putative lipoprotein</fullName>
    </submittedName>
</protein>
<keyword evidence="3" id="KW-0378">Hydrolase</keyword>
<evidence type="ECO:0000313" key="8">
    <source>
        <dbReference type="Proteomes" id="UP000503264"/>
    </source>
</evidence>
<dbReference type="InterPro" id="IPR000064">
    <property type="entry name" value="NLP_P60_dom"/>
</dbReference>
<keyword evidence="7" id="KW-0449">Lipoprotein</keyword>
<feature type="chain" id="PRO_5026078335" evidence="5">
    <location>
        <begin position="25"/>
        <end position="216"/>
    </location>
</feature>
<dbReference type="Proteomes" id="UP000503264">
    <property type="component" value="Chromosome"/>
</dbReference>
<feature type="signal peptide" evidence="5">
    <location>
        <begin position="1"/>
        <end position="24"/>
    </location>
</feature>
<keyword evidence="2" id="KW-0645">Protease</keyword>
<dbReference type="EMBL" id="CP012542">
    <property type="protein sequence ID" value="QCD45094.1"/>
    <property type="molecule type" value="Genomic_DNA"/>
</dbReference>
<dbReference type="Pfam" id="PF00877">
    <property type="entry name" value="NLPC_P60"/>
    <property type="match status" value="1"/>
</dbReference>
<evidence type="ECO:0000256" key="3">
    <source>
        <dbReference type="ARBA" id="ARBA00022801"/>
    </source>
</evidence>
<dbReference type="AlphaFoldDB" id="A0A6G5QHJ6"/>
<sequence length="216" mass="24220">MKKTIFACLLVGIFFAGCSFNSQTKPNLPPENVATSDSLPSDFGRDFGYANQGVFELDKYIGTKSGFDCSSFVSLVNKEFNNIFFEESLVSDFYDKSGRKSKAIFNFYESKDRIVFNEPQAGDLIFFANTLGRGVQKNKDKKNITHVGIITKIMPDNTIEFAHYAKGRVKNGYINLDNKDTHKIGKKEVNSYIVSCAKNKISCLSSNRFAGFGRVR</sequence>
<dbReference type="PROSITE" id="PS51257">
    <property type="entry name" value="PROKAR_LIPOPROTEIN"/>
    <property type="match status" value="1"/>
</dbReference>
<evidence type="ECO:0000313" key="7">
    <source>
        <dbReference type="EMBL" id="QCD45094.1"/>
    </source>
</evidence>
<evidence type="ECO:0000256" key="2">
    <source>
        <dbReference type="ARBA" id="ARBA00022670"/>
    </source>
</evidence>
<dbReference type="InterPro" id="IPR038765">
    <property type="entry name" value="Papain-like_cys_pep_sf"/>
</dbReference>
<organism evidence="7 8">
    <name type="scientific">Campylobacter mucosalis CCUG 21559</name>
    <dbReference type="NCBI Taxonomy" id="1032067"/>
    <lineage>
        <taxon>Bacteria</taxon>
        <taxon>Pseudomonadati</taxon>
        <taxon>Campylobacterota</taxon>
        <taxon>Epsilonproteobacteria</taxon>
        <taxon>Campylobacterales</taxon>
        <taxon>Campylobacteraceae</taxon>
        <taxon>Campylobacter</taxon>
    </lineage>
</organism>
<comment type="similarity">
    <text evidence="1">Belongs to the peptidase C40 family.</text>
</comment>
<name>A0A6G5QHJ6_9BACT</name>
<keyword evidence="5" id="KW-0732">Signal</keyword>